<evidence type="ECO:0000256" key="7">
    <source>
        <dbReference type="SAM" id="Phobius"/>
    </source>
</evidence>
<evidence type="ECO:0000256" key="4">
    <source>
        <dbReference type="ARBA" id="ARBA00022777"/>
    </source>
</evidence>
<evidence type="ECO:0000259" key="8">
    <source>
        <dbReference type="PROSITE" id="PS50011"/>
    </source>
</evidence>
<dbReference type="EMBL" id="BAABLP010000002">
    <property type="protein sequence ID" value="GAA4741695.1"/>
    <property type="molecule type" value="Genomic_DNA"/>
</dbReference>
<feature type="compositionally biased region" description="Basic and acidic residues" evidence="6">
    <location>
        <begin position="477"/>
        <end position="487"/>
    </location>
</feature>
<keyword evidence="4" id="KW-0418">Kinase</keyword>
<feature type="domain" description="Protein kinase" evidence="8">
    <location>
        <begin position="17"/>
        <end position="271"/>
    </location>
</feature>
<dbReference type="Proteomes" id="UP001500121">
    <property type="component" value="Unassembled WGS sequence"/>
</dbReference>
<evidence type="ECO:0000256" key="5">
    <source>
        <dbReference type="ARBA" id="ARBA00022840"/>
    </source>
</evidence>
<keyword evidence="7" id="KW-1133">Transmembrane helix</keyword>
<keyword evidence="3" id="KW-0547">Nucleotide-binding</keyword>
<dbReference type="Pfam" id="PF00069">
    <property type="entry name" value="Pkinase"/>
    <property type="match status" value="1"/>
</dbReference>
<evidence type="ECO:0000256" key="2">
    <source>
        <dbReference type="ARBA" id="ARBA00022679"/>
    </source>
</evidence>
<dbReference type="RefSeq" id="WP_345480030.1">
    <property type="nucleotide sequence ID" value="NZ_BAABLP010000002.1"/>
</dbReference>
<dbReference type="PANTHER" id="PTHR43671">
    <property type="entry name" value="SERINE/THREONINE-PROTEIN KINASE NEK"/>
    <property type="match status" value="1"/>
</dbReference>
<keyword evidence="2" id="KW-0808">Transferase</keyword>
<keyword evidence="5" id="KW-0067">ATP-binding</keyword>
<dbReference type="PROSITE" id="PS50011">
    <property type="entry name" value="PROTEIN_KINASE_DOM"/>
    <property type="match status" value="1"/>
</dbReference>
<feature type="compositionally biased region" description="Low complexity" evidence="6">
    <location>
        <begin position="358"/>
        <end position="394"/>
    </location>
</feature>
<dbReference type="InterPro" id="IPR000719">
    <property type="entry name" value="Prot_kinase_dom"/>
</dbReference>
<dbReference type="PANTHER" id="PTHR43671:SF13">
    <property type="entry name" value="SERINE_THREONINE-PROTEIN KINASE NEK2"/>
    <property type="match status" value="1"/>
</dbReference>
<dbReference type="PROSITE" id="PS00108">
    <property type="entry name" value="PROTEIN_KINASE_ST"/>
    <property type="match status" value="1"/>
</dbReference>
<evidence type="ECO:0000313" key="10">
    <source>
        <dbReference type="Proteomes" id="UP001500121"/>
    </source>
</evidence>
<dbReference type="InterPro" id="IPR050660">
    <property type="entry name" value="NEK_Ser/Thr_kinase"/>
</dbReference>
<feature type="compositionally biased region" description="Low complexity" evidence="6">
    <location>
        <begin position="415"/>
        <end position="431"/>
    </location>
</feature>
<dbReference type="InterPro" id="IPR008271">
    <property type="entry name" value="Ser/Thr_kinase_AS"/>
</dbReference>
<sequence>MRSWWDDAEGAVLDDRYELRERLGRGGAGVVHRAWDRARQRAVAVKLLPSTGAALDARTGRQEADVLAALDHPQLVALHDVLTTDDGVALIMELVDGPSLADRLDRGALPLEDAAVVLRDVASGLAHAHSRGIVHRDVKPGNVLLRQVDGRVAGAALADFGIARFAEATRTTSAATILGTVRYLSPEQVRGERATAASDVYSLGLALIAAVAGRPAFPGSDAESLGGRLVRPPQLPDALPHDWVRLLTAMTALEEEARPTARAVAAAADALGSGAVPLEPLAAAAFLDEYTVAMDASGVATVTPARRRRRPPRFVALAAAASTAAASLGLVLILTGTPSGLERAGSAAVDLDAPAAAAPPASARPATPAPVATATASAPSRSAAVVRTATAVRTSSDDHRSTRRSSSSGEGSGKASAPTRRAAPRAAAPKAVPEPHARQHAKPVAGKPAHGTKAHPKRSHAKQAAPKPTGARGGGHGGDHGRSKGGR</sequence>
<keyword evidence="10" id="KW-1185">Reference proteome</keyword>
<feature type="region of interest" description="Disordered" evidence="6">
    <location>
        <begin position="358"/>
        <end position="487"/>
    </location>
</feature>
<dbReference type="CDD" id="cd14014">
    <property type="entry name" value="STKc_PknB_like"/>
    <property type="match status" value="1"/>
</dbReference>
<dbReference type="InterPro" id="IPR011009">
    <property type="entry name" value="Kinase-like_dom_sf"/>
</dbReference>
<proteinExistence type="predicted"/>
<name>A0ABP8YZL4_9MICO</name>
<evidence type="ECO:0000313" key="9">
    <source>
        <dbReference type="EMBL" id="GAA4741695.1"/>
    </source>
</evidence>
<feature type="transmembrane region" description="Helical" evidence="7">
    <location>
        <begin position="314"/>
        <end position="334"/>
    </location>
</feature>
<feature type="compositionally biased region" description="Basic residues" evidence="6">
    <location>
        <begin position="450"/>
        <end position="461"/>
    </location>
</feature>
<gene>
    <name evidence="9" type="ORF">GCM10025783_11120</name>
</gene>
<keyword evidence="7" id="KW-0472">Membrane</keyword>
<keyword evidence="7" id="KW-0812">Transmembrane</keyword>
<organism evidence="9 10">
    <name type="scientific">Amnibacterium soli</name>
    <dbReference type="NCBI Taxonomy" id="1282736"/>
    <lineage>
        <taxon>Bacteria</taxon>
        <taxon>Bacillati</taxon>
        <taxon>Actinomycetota</taxon>
        <taxon>Actinomycetes</taxon>
        <taxon>Micrococcales</taxon>
        <taxon>Microbacteriaceae</taxon>
        <taxon>Amnibacterium</taxon>
    </lineage>
</organism>
<accession>A0ABP8YZL4</accession>
<evidence type="ECO:0000256" key="1">
    <source>
        <dbReference type="ARBA" id="ARBA00012513"/>
    </source>
</evidence>
<evidence type="ECO:0000256" key="6">
    <source>
        <dbReference type="SAM" id="MobiDB-lite"/>
    </source>
</evidence>
<dbReference type="EC" id="2.7.11.1" evidence="1"/>
<dbReference type="SMART" id="SM00220">
    <property type="entry name" value="S_TKc"/>
    <property type="match status" value="1"/>
</dbReference>
<evidence type="ECO:0000256" key="3">
    <source>
        <dbReference type="ARBA" id="ARBA00022741"/>
    </source>
</evidence>
<dbReference type="Gene3D" id="3.30.200.20">
    <property type="entry name" value="Phosphorylase Kinase, domain 1"/>
    <property type="match status" value="1"/>
</dbReference>
<dbReference type="Gene3D" id="1.10.510.10">
    <property type="entry name" value="Transferase(Phosphotransferase) domain 1"/>
    <property type="match status" value="1"/>
</dbReference>
<dbReference type="SUPFAM" id="SSF56112">
    <property type="entry name" value="Protein kinase-like (PK-like)"/>
    <property type="match status" value="1"/>
</dbReference>
<protein>
    <recommendedName>
        <fullName evidence="1">non-specific serine/threonine protein kinase</fullName>
        <ecNumber evidence="1">2.7.11.1</ecNumber>
    </recommendedName>
</protein>
<reference evidence="10" key="1">
    <citation type="journal article" date="2019" name="Int. J. Syst. Evol. Microbiol.">
        <title>The Global Catalogue of Microorganisms (GCM) 10K type strain sequencing project: providing services to taxonomists for standard genome sequencing and annotation.</title>
        <authorList>
            <consortium name="The Broad Institute Genomics Platform"/>
            <consortium name="The Broad Institute Genome Sequencing Center for Infectious Disease"/>
            <person name="Wu L."/>
            <person name="Ma J."/>
        </authorList>
    </citation>
    <scope>NUCLEOTIDE SEQUENCE [LARGE SCALE GENOMIC DNA]</scope>
    <source>
        <strain evidence="10">JCM 19015</strain>
    </source>
</reference>
<comment type="caution">
    <text evidence="9">The sequence shown here is derived from an EMBL/GenBank/DDBJ whole genome shotgun (WGS) entry which is preliminary data.</text>
</comment>